<dbReference type="EMBL" id="CP134208">
    <property type="protein sequence ID" value="WND07536.1"/>
    <property type="molecule type" value="Genomic_DNA"/>
</dbReference>
<geneLocation type="plasmid" evidence="3 4">
    <name>unnamed2</name>
</geneLocation>
<feature type="signal peptide" evidence="1">
    <location>
        <begin position="1"/>
        <end position="19"/>
    </location>
</feature>
<dbReference type="InterPro" id="IPR031939">
    <property type="entry name" value="Adhesin_E-like"/>
</dbReference>
<organism evidence="3 4">
    <name type="scientific">Acinetobacter soli</name>
    <dbReference type="NCBI Taxonomy" id="487316"/>
    <lineage>
        <taxon>Bacteria</taxon>
        <taxon>Pseudomonadati</taxon>
        <taxon>Pseudomonadota</taxon>
        <taxon>Gammaproteobacteria</taxon>
        <taxon>Moraxellales</taxon>
        <taxon>Moraxellaceae</taxon>
        <taxon>Acinetobacter</taxon>
    </lineage>
</organism>
<keyword evidence="1" id="KW-0732">Signal</keyword>
<gene>
    <name evidence="3" type="ORF">RHP80_17360</name>
</gene>
<dbReference type="RefSeq" id="WP_048764933.1">
    <property type="nucleotide sequence ID" value="NZ_BKFD01000020.1"/>
</dbReference>
<evidence type="ECO:0000256" key="1">
    <source>
        <dbReference type="SAM" id="SignalP"/>
    </source>
</evidence>
<name>A0AB38Z2I6_9GAMM</name>
<evidence type="ECO:0000259" key="2">
    <source>
        <dbReference type="Pfam" id="PF16747"/>
    </source>
</evidence>
<feature type="chain" id="PRO_5044274966" description="Surface-adhesin protein E-like domain-containing protein" evidence="1">
    <location>
        <begin position="20"/>
        <end position="133"/>
    </location>
</feature>
<accession>A0AB38Z2I6</accession>
<protein>
    <recommendedName>
        <fullName evidence="2">Surface-adhesin protein E-like domain-containing protein</fullName>
    </recommendedName>
</protein>
<sequence>MFKKLLLSLLIAVPVIAQAEWEEYSIDGERSYHVDLNRVKIVNEQAQIVSYWTKSVYYKDLTKDTMSVGDYYLTFYYGNCSDRTIAKTIFAIYNKNGDLRNTYNFPKNYEAVLPDSRGEVLLNTICHITFEES</sequence>
<proteinExistence type="predicted"/>
<evidence type="ECO:0000313" key="3">
    <source>
        <dbReference type="EMBL" id="WND07536.1"/>
    </source>
</evidence>
<reference evidence="3" key="1">
    <citation type="submission" date="2023-09" db="EMBL/GenBank/DDBJ databases">
        <title>Acinetobacter soli.</title>
        <authorList>
            <person name="Kim B."/>
            <person name="Kim D."/>
            <person name="Park D."/>
        </authorList>
    </citation>
    <scope>NUCLEOTIDE SEQUENCE</scope>
    <source>
        <strain evidence="3">2023.05</strain>
        <plasmid evidence="3">unnamed2</plasmid>
    </source>
</reference>
<keyword evidence="3" id="KW-0614">Plasmid</keyword>
<dbReference type="Pfam" id="PF16747">
    <property type="entry name" value="Adhesin_E"/>
    <property type="match status" value="1"/>
</dbReference>
<evidence type="ECO:0000313" key="4">
    <source>
        <dbReference type="Proteomes" id="UP001256400"/>
    </source>
</evidence>
<dbReference type="AlphaFoldDB" id="A0AB38Z2I6"/>
<dbReference type="Proteomes" id="UP001256400">
    <property type="component" value="Plasmid unnamed2"/>
</dbReference>
<feature type="domain" description="Surface-adhesin protein E-like" evidence="2">
    <location>
        <begin position="21"/>
        <end position="127"/>
    </location>
</feature>